<feature type="region of interest" description="Disordered" evidence="1">
    <location>
        <begin position="319"/>
        <end position="346"/>
    </location>
</feature>
<evidence type="ECO:0008006" key="4">
    <source>
        <dbReference type="Google" id="ProtNLM"/>
    </source>
</evidence>
<reference evidence="3" key="1">
    <citation type="journal article" date="2019" name="Int. J. Syst. Evol. Microbiol.">
        <title>The Global Catalogue of Microorganisms (GCM) 10K type strain sequencing project: providing services to taxonomists for standard genome sequencing and annotation.</title>
        <authorList>
            <consortium name="The Broad Institute Genomics Platform"/>
            <consortium name="The Broad Institute Genome Sequencing Center for Infectious Disease"/>
            <person name="Wu L."/>
            <person name="Ma J."/>
        </authorList>
    </citation>
    <scope>NUCLEOTIDE SEQUENCE [LARGE SCALE GENOMIC DNA]</scope>
    <source>
        <strain evidence="3">CGMCC 1.15809</strain>
    </source>
</reference>
<name>A0ABW1FEC9_9ACTN</name>
<dbReference type="Pfam" id="PF21863">
    <property type="entry name" value="HTH_67"/>
    <property type="match status" value="1"/>
</dbReference>
<dbReference type="RefSeq" id="WP_345087425.1">
    <property type="nucleotide sequence ID" value="NZ_BAAAWG010000013.1"/>
</dbReference>
<feature type="region of interest" description="Disordered" evidence="1">
    <location>
        <begin position="1"/>
        <end position="40"/>
    </location>
</feature>
<accession>A0ABW1FEC9</accession>
<dbReference type="NCBIfam" id="NF047719">
    <property type="entry name" value="SCO6745_fam_HTH"/>
    <property type="match status" value="1"/>
</dbReference>
<proteinExistence type="predicted"/>
<protein>
    <recommendedName>
        <fullName evidence="4">SalK</fullName>
    </recommendedName>
</protein>
<dbReference type="EMBL" id="JBHSPW010000002">
    <property type="protein sequence ID" value="MFC5892255.1"/>
    <property type="molecule type" value="Genomic_DNA"/>
</dbReference>
<dbReference type="InterPro" id="IPR054058">
    <property type="entry name" value="HTH_67"/>
</dbReference>
<evidence type="ECO:0000313" key="3">
    <source>
        <dbReference type="Proteomes" id="UP001596241"/>
    </source>
</evidence>
<keyword evidence="3" id="KW-1185">Reference proteome</keyword>
<organism evidence="2 3">
    <name type="scientific">Streptomyces ramulosus</name>
    <dbReference type="NCBI Taxonomy" id="47762"/>
    <lineage>
        <taxon>Bacteria</taxon>
        <taxon>Bacillati</taxon>
        <taxon>Actinomycetota</taxon>
        <taxon>Actinomycetes</taxon>
        <taxon>Kitasatosporales</taxon>
        <taxon>Streptomycetaceae</taxon>
        <taxon>Streptomyces</taxon>
    </lineage>
</organism>
<sequence length="346" mass="36999">MQGQVQGRGRHHDRSEGQERRSERNDCASAGAQRRPRPEAGAEACAAARALWHLTEPLHAVTYFDETCRGLGKALGLKGFWMGYFAARTAPLGAVSAPLATEVLGLFSPAMTARALPAAWHVVRPERVLDARARCAADALRAADPTMEASVAKVAPALRAMVDDAPGAARPLFAANQALCDRADPVEDLWQLATALREFRGDAHLAVLAERGLDGCEPLVLAVACGLVPAETMRQDRGWTEEEWAAAAGRLRARGLVDGQGTATARGAMERADMENHTDALAARLLRPLTTAQTEQLLRDLKPAAHRVLAAKLLPFPNPIGLPAAPAPSRHTDGRRAGRERSAQAD</sequence>
<feature type="compositionally biased region" description="Basic and acidic residues" evidence="1">
    <location>
        <begin position="13"/>
        <end position="26"/>
    </location>
</feature>
<gene>
    <name evidence="2" type="ORF">ACFP3M_05420</name>
</gene>
<comment type="caution">
    <text evidence="2">The sequence shown here is derived from an EMBL/GenBank/DDBJ whole genome shotgun (WGS) entry which is preliminary data.</text>
</comment>
<dbReference type="Proteomes" id="UP001596241">
    <property type="component" value="Unassembled WGS sequence"/>
</dbReference>
<evidence type="ECO:0000256" key="1">
    <source>
        <dbReference type="SAM" id="MobiDB-lite"/>
    </source>
</evidence>
<evidence type="ECO:0000313" key="2">
    <source>
        <dbReference type="EMBL" id="MFC5892255.1"/>
    </source>
</evidence>
<feature type="compositionally biased region" description="Basic and acidic residues" evidence="1">
    <location>
        <begin position="330"/>
        <end position="346"/>
    </location>
</feature>